<dbReference type="InterPro" id="IPR014710">
    <property type="entry name" value="RmlC-like_jellyroll"/>
</dbReference>
<evidence type="ECO:0000259" key="1">
    <source>
        <dbReference type="Pfam" id="PF07883"/>
    </source>
</evidence>
<dbReference type="SUPFAM" id="SSF51182">
    <property type="entry name" value="RmlC-like cupins"/>
    <property type="match status" value="1"/>
</dbReference>
<keyword evidence="3" id="KW-1185">Reference proteome</keyword>
<dbReference type="InterPro" id="IPR013096">
    <property type="entry name" value="Cupin_2"/>
</dbReference>
<accession>A0A1G9SDT0</accession>
<dbReference type="Proteomes" id="UP000198510">
    <property type="component" value="Unassembled WGS sequence"/>
</dbReference>
<gene>
    <name evidence="2" type="ORF">SAMN05421823_112125</name>
</gene>
<proteinExistence type="predicted"/>
<organism evidence="2 3">
    <name type="scientific">Catalinimonas alkaloidigena</name>
    <dbReference type="NCBI Taxonomy" id="1075417"/>
    <lineage>
        <taxon>Bacteria</taxon>
        <taxon>Pseudomonadati</taxon>
        <taxon>Bacteroidota</taxon>
        <taxon>Cytophagia</taxon>
        <taxon>Cytophagales</taxon>
        <taxon>Catalimonadaceae</taxon>
        <taxon>Catalinimonas</taxon>
    </lineage>
</organism>
<feature type="domain" description="Cupin type-2" evidence="1">
    <location>
        <begin position="79"/>
        <end position="134"/>
    </location>
</feature>
<dbReference type="RefSeq" id="WP_089687195.1">
    <property type="nucleotide sequence ID" value="NZ_FNFO01000012.1"/>
</dbReference>
<dbReference type="EMBL" id="FNFO01000012">
    <property type="protein sequence ID" value="SDM33551.1"/>
    <property type="molecule type" value="Genomic_DNA"/>
</dbReference>
<sequence length="186" mass="20524">MKRNQFVRTLLAAFPATAYASRWNFRGQNAKGFKVAAGEGRYHGHILLKGVNANVLDVKISGKDTAGALAVFEQTSRSPGRGTPLHVHLEQDEIFYVLAGEYRFRVGDDVYALQAGDSIFLPRRVPHAWTQVSARGKMTVLLQPAGQLEEFFVTLASLQYEPTPDEIARIFADHGMQVVGPPLSLD</sequence>
<evidence type="ECO:0000313" key="3">
    <source>
        <dbReference type="Proteomes" id="UP000198510"/>
    </source>
</evidence>
<reference evidence="2 3" key="1">
    <citation type="submission" date="2016-10" db="EMBL/GenBank/DDBJ databases">
        <authorList>
            <person name="de Groot N.N."/>
        </authorList>
    </citation>
    <scope>NUCLEOTIDE SEQUENCE [LARGE SCALE GENOMIC DNA]</scope>
    <source>
        <strain evidence="2 3">DSM 25186</strain>
    </source>
</reference>
<dbReference type="Pfam" id="PF07883">
    <property type="entry name" value="Cupin_2"/>
    <property type="match status" value="1"/>
</dbReference>
<protein>
    <submittedName>
        <fullName evidence="2">Cupin domain-containing protein</fullName>
    </submittedName>
</protein>
<dbReference type="STRING" id="1075417.SAMN05421823_112125"/>
<dbReference type="InterPro" id="IPR011051">
    <property type="entry name" value="RmlC_Cupin_sf"/>
</dbReference>
<dbReference type="OrthoDB" id="1423961at2"/>
<dbReference type="PANTHER" id="PTHR36440">
    <property type="entry name" value="PUTATIVE (AFU_ORTHOLOGUE AFUA_8G07350)-RELATED"/>
    <property type="match status" value="1"/>
</dbReference>
<dbReference type="InterPro" id="IPR053146">
    <property type="entry name" value="QDO-like"/>
</dbReference>
<dbReference type="PANTHER" id="PTHR36440:SF1">
    <property type="entry name" value="PUTATIVE (AFU_ORTHOLOGUE AFUA_8G07350)-RELATED"/>
    <property type="match status" value="1"/>
</dbReference>
<dbReference type="AlphaFoldDB" id="A0A1G9SDT0"/>
<name>A0A1G9SDT0_9BACT</name>
<evidence type="ECO:0000313" key="2">
    <source>
        <dbReference type="EMBL" id="SDM33551.1"/>
    </source>
</evidence>
<dbReference type="Gene3D" id="2.60.120.10">
    <property type="entry name" value="Jelly Rolls"/>
    <property type="match status" value="1"/>
</dbReference>